<name>A0A8J4H2W3_9BACL</name>
<accession>A0A8J4H2W3</accession>
<dbReference type="EMBL" id="BOVK01000038">
    <property type="protein sequence ID" value="GIQ69977.1"/>
    <property type="molecule type" value="Genomic_DNA"/>
</dbReference>
<gene>
    <name evidence="1" type="ORF">XYCOK13_28010</name>
</gene>
<organism evidence="1 2">
    <name type="scientific">Xylanibacillus composti</name>
    <dbReference type="NCBI Taxonomy" id="1572762"/>
    <lineage>
        <taxon>Bacteria</taxon>
        <taxon>Bacillati</taxon>
        <taxon>Bacillota</taxon>
        <taxon>Bacilli</taxon>
        <taxon>Bacillales</taxon>
        <taxon>Paenibacillaceae</taxon>
        <taxon>Xylanibacillus</taxon>
    </lineage>
</organism>
<evidence type="ECO:0000313" key="1">
    <source>
        <dbReference type="EMBL" id="GIQ69977.1"/>
    </source>
</evidence>
<reference evidence="1" key="1">
    <citation type="submission" date="2021-04" db="EMBL/GenBank/DDBJ databases">
        <title>Draft genome sequence of Xylanibacillus composti strain K13.</title>
        <authorList>
            <person name="Uke A."/>
            <person name="Chhe C."/>
            <person name="Baramee S."/>
            <person name="Kosugi A."/>
        </authorList>
    </citation>
    <scope>NUCLEOTIDE SEQUENCE</scope>
    <source>
        <strain evidence="1">K13</strain>
    </source>
</reference>
<protein>
    <submittedName>
        <fullName evidence="1">Uncharacterized protein</fullName>
    </submittedName>
</protein>
<keyword evidence="2" id="KW-1185">Reference proteome</keyword>
<proteinExistence type="predicted"/>
<sequence>MLKDMEIAVDSKVVSQQKMSLGQFNDWWKQATGDILRNGKFLYMVIVDDMEFYADYESYIVQHFDKIHKVNLITKGELESAEETIAEICNYNLKLLQSCSLVSSGFYGEPDTDHWNLFSKFIEGVQWLSQSILFVETILEKHNHSLTNAQSMKPVIQMMQEKIAMLDEAVTTSDYTLMGDIVQYEFTELFQQIDQLFREEG</sequence>
<dbReference type="AlphaFoldDB" id="A0A8J4H2W3"/>
<comment type="caution">
    <text evidence="1">The sequence shown here is derived from an EMBL/GenBank/DDBJ whole genome shotgun (WGS) entry which is preliminary data.</text>
</comment>
<dbReference type="Proteomes" id="UP000677918">
    <property type="component" value="Unassembled WGS sequence"/>
</dbReference>
<evidence type="ECO:0000313" key="2">
    <source>
        <dbReference type="Proteomes" id="UP000677918"/>
    </source>
</evidence>